<dbReference type="Proteomes" id="UP000823933">
    <property type="component" value="Unassembled WGS sequence"/>
</dbReference>
<reference evidence="1" key="1">
    <citation type="journal article" date="2021" name="PeerJ">
        <title>Extensive microbial diversity within the chicken gut microbiome revealed by metagenomics and culture.</title>
        <authorList>
            <person name="Gilroy R."/>
            <person name="Ravi A."/>
            <person name="Getino M."/>
            <person name="Pursley I."/>
            <person name="Horton D.L."/>
            <person name="Alikhan N.F."/>
            <person name="Baker D."/>
            <person name="Gharbi K."/>
            <person name="Hall N."/>
            <person name="Watson M."/>
            <person name="Adriaenssens E.M."/>
            <person name="Foster-Nyarko E."/>
            <person name="Jarju S."/>
            <person name="Secka A."/>
            <person name="Antonio M."/>
            <person name="Oren A."/>
            <person name="Chaudhuri R.R."/>
            <person name="La Ragione R."/>
            <person name="Hildebrand F."/>
            <person name="Pallen M.J."/>
        </authorList>
    </citation>
    <scope>NUCLEOTIDE SEQUENCE</scope>
    <source>
        <strain evidence="1">ChiHcolR34-3080</strain>
    </source>
</reference>
<reference evidence="1" key="2">
    <citation type="submission" date="2021-04" db="EMBL/GenBank/DDBJ databases">
        <authorList>
            <person name="Gilroy R."/>
        </authorList>
    </citation>
    <scope>NUCLEOTIDE SEQUENCE</scope>
    <source>
        <strain evidence="1">ChiHcolR34-3080</strain>
    </source>
</reference>
<name>A0A9D1TXW0_9FIRM</name>
<comment type="caution">
    <text evidence="1">The sequence shown here is derived from an EMBL/GenBank/DDBJ whole genome shotgun (WGS) entry which is preliminary data.</text>
</comment>
<gene>
    <name evidence="1" type="ORF">H9890_09435</name>
</gene>
<evidence type="ECO:0000313" key="1">
    <source>
        <dbReference type="EMBL" id="HIW09604.1"/>
    </source>
</evidence>
<dbReference type="AlphaFoldDB" id="A0A9D1TXW0"/>
<proteinExistence type="predicted"/>
<protein>
    <submittedName>
        <fullName evidence="1">Uncharacterized protein</fullName>
    </submittedName>
</protein>
<dbReference type="EMBL" id="DXHQ01000106">
    <property type="protein sequence ID" value="HIW09604.1"/>
    <property type="molecule type" value="Genomic_DNA"/>
</dbReference>
<organism evidence="1 2">
    <name type="scientific">Candidatus Faecalibacterium intestinigallinarum</name>
    <dbReference type="NCBI Taxonomy" id="2838581"/>
    <lineage>
        <taxon>Bacteria</taxon>
        <taxon>Bacillati</taxon>
        <taxon>Bacillota</taxon>
        <taxon>Clostridia</taxon>
        <taxon>Eubacteriales</taxon>
        <taxon>Oscillospiraceae</taxon>
        <taxon>Faecalibacterium</taxon>
    </lineage>
</organism>
<evidence type="ECO:0000313" key="2">
    <source>
        <dbReference type="Proteomes" id="UP000823933"/>
    </source>
</evidence>
<accession>A0A9D1TXW0</accession>
<sequence length="363" mass="43461">MNVQAFISNISFPRTIEELRVFVEDVGQFNVEEILTCSETEWTVPKWAVKGDIVLFFHAKTAIQRIRHLKIILESYQKDYDYDILMKGLERSERLYKQYGGKIFAIGRILDKPYYDYREGDEVYHWKTRIYALINDIETLQNPVDINEFSNFIRISRQSAITPVLGEDFIKLRNIIKKKNRLPEFVMLNNASPLPLSQINKDNWMKLNCEYRRRFYLEIQFRKFYVDYLLSAIADQRKIFSECACYKNGKLTGYVDNCIFFHGKWCEVEIKLNFNAERDLIRQLNQYTDLERILLEKERECTERIEKRFVIVIDTERIGIFDGYNKRIEMVAELDRLQNKLDLLALRKQLIDCMEYMRVSNSK</sequence>